<dbReference type="EMBL" id="CP051775">
    <property type="protein sequence ID" value="QJE72969.1"/>
    <property type="molecule type" value="Genomic_DNA"/>
</dbReference>
<dbReference type="PANTHER" id="PTHR46797">
    <property type="entry name" value="HTH-TYPE TRANSCRIPTIONAL REGULATOR"/>
    <property type="match status" value="1"/>
</dbReference>
<accession>A0A858R619</accession>
<evidence type="ECO:0000256" key="1">
    <source>
        <dbReference type="ARBA" id="ARBA00023125"/>
    </source>
</evidence>
<dbReference type="PANTHER" id="PTHR46797:SF1">
    <property type="entry name" value="METHYLPHOSPHONATE SYNTHASE"/>
    <property type="match status" value="1"/>
</dbReference>
<evidence type="ECO:0000256" key="2">
    <source>
        <dbReference type="SAM" id="MobiDB-lite"/>
    </source>
</evidence>
<dbReference type="Pfam" id="PF01381">
    <property type="entry name" value="HTH_3"/>
    <property type="match status" value="1"/>
</dbReference>
<dbReference type="KEGG" id="acru:HHL28_07605"/>
<keyword evidence="1" id="KW-0238">DNA-binding</keyword>
<dbReference type="PROSITE" id="PS50943">
    <property type="entry name" value="HTH_CROC1"/>
    <property type="match status" value="1"/>
</dbReference>
<reference evidence="4" key="1">
    <citation type="submission" date="2020-04" db="EMBL/GenBank/DDBJ databases">
        <title>A desert anoxygenic phototrophic bacterium fixes CO2 using RubisCO under aerobic conditions.</title>
        <authorList>
            <person name="Tang K."/>
        </authorList>
    </citation>
    <scope>NUCLEOTIDE SEQUENCE [LARGE SCALE GENOMIC DNA]</scope>
    <source>
        <strain evidence="4">MIMtkB3</strain>
    </source>
</reference>
<dbReference type="SMART" id="SM00530">
    <property type="entry name" value="HTH_XRE"/>
    <property type="match status" value="1"/>
</dbReference>
<proteinExistence type="predicted"/>
<evidence type="ECO:0000313" key="4">
    <source>
        <dbReference type="EMBL" id="QJE72969.1"/>
    </source>
</evidence>
<evidence type="ECO:0000259" key="3">
    <source>
        <dbReference type="PROSITE" id="PS50943"/>
    </source>
</evidence>
<evidence type="ECO:0000313" key="5">
    <source>
        <dbReference type="Proteomes" id="UP000501891"/>
    </source>
</evidence>
<feature type="region of interest" description="Disordered" evidence="2">
    <location>
        <begin position="1"/>
        <end position="22"/>
    </location>
</feature>
<gene>
    <name evidence="4" type="ORF">HHL28_07605</name>
</gene>
<dbReference type="AlphaFoldDB" id="A0A858R619"/>
<dbReference type="InterPro" id="IPR050807">
    <property type="entry name" value="TransReg_Diox_bact_type"/>
</dbReference>
<sequence length="98" mass="11138">MRKARRLTQEELAGRSELAPETISALERGENRPSMKTLESLATAFAMPVHDLIAYIDDPDDTPRRRLEREIQDLCRQLDDKALELVRGQVGCVVAFRS</sequence>
<dbReference type="CDD" id="cd00093">
    <property type="entry name" value="HTH_XRE"/>
    <property type="match status" value="1"/>
</dbReference>
<keyword evidence="5" id="KW-1185">Reference proteome</keyword>
<protein>
    <submittedName>
        <fullName evidence="4">Helix-turn-helix transcriptional regulator</fullName>
    </submittedName>
</protein>
<name>A0A858R619_9PROT</name>
<dbReference type="Proteomes" id="UP000501891">
    <property type="component" value="Chromosome"/>
</dbReference>
<dbReference type="Gene3D" id="1.10.260.40">
    <property type="entry name" value="lambda repressor-like DNA-binding domains"/>
    <property type="match status" value="1"/>
</dbReference>
<feature type="domain" description="HTH cro/C1-type" evidence="3">
    <location>
        <begin position="1"/>
        <end position="52"/>
    </location>
</feature>
<dbReference type="InterPro" id="IPR010982">
    <property type="entry name" value="Lambda_DNA-bd_dom_sf"/>
</dbReference>
<organism evidence="4 5">
    <name type="scientific">Aerophototrophica crusticola</name>
    <dbReference type="NCBI Taxonomy" id="1709002"/>
    <lineage>
        <taxon>Bacteria</taxon>
        <taxon>Pseudomonadati</taxon>
        <taxon>Pseudomonadota</taxon>
        <taxon>Alphaproteobacteria</taxon>
        <taxon>Rhodospirillales</taxon>
        <taxon>Rhodospirillaceae</taxon>
        <taxon>Aerophototrophica</taxon>
    </lineage>
</organism>
<dbReference type="GO" id="GO:0003700">
    <property type="term" value="F:DNA-binding transcription factor activity"/>
    <property type="evidence" value="ECO:0007669"/>
    <property type="project" value="TreeGrafter"/>
</dbReference>
<dbReference type="GO" id="GO:0005829">
    <property type="term" value="C:cytosol"/>
    <property type="evidence" value="ECO:0007669"/>
    <property type="project" value="TreeGrafter"/>
</dbReference>
<dbReference type="GO" id="GO:0003677">
    <property type="term" value="F:DNA binding"/>
    <property type="evidence" value="ECO:0007669"/>
    <property type="project" value="UniProtKB-KW"/>
</dbReference>
<dbReference type="SUPFAM" id="SSF47413">
    <property type="entry name" value="lambda repressor-like DNA-binding domains"/>
    <property type="match status" value="1"/>
</dbReference>
<dbReference type="InterPro" id="IPR001387">
    <property type="entry name" value="Cro/C1-type_HTH"/>
</dbReference>